<accession>A0A830HV34</accession>
<dbReference type="Proteomes" id="UP000660262">
    <property type="component" value="Unassembled WGS sequence"/>
</dbReference>
<feature type="region of interest" description="Disordered" evidence="1">
    <location>
        <begin position="247"/>
        <end position="295"/>
    </location>
</feature>
<comment type="caution">
    <text evidence="2">The sequence shown here is derived from an EMBL/GenBank/DDBJ whole genome shotgun (WGS) entry which is preliminary data.</text>
</comment>
<dbReference type="AlphaFoldDB" id="A0A830HV34"/>
<evidence type="ECO:0000256" key="1">
    <source>
        <dbReference type="SAM" id="MobiDB-lite"/>
    </source>
</evidence>
<organism evidence="2 3">
    <name type="scientific">Pycnococcus provasolii</name>
    <dbReference type="NCBI Taxonomy" id="41880"/>
    <lineage>
        <taxon>Eukaryota</taxon>
        <taxon>Viridiplantae</taxon>
        <taxon>Chlorophyta</taxon>
        <taxon>Pseudoscourfieldiophyceae</taxon>
        <taxon>Pseudoscourfieldiales</taxon>
        <taxon>Pycnococcaceae</taxon>
        <taxon>Pycnococcus</taxon>
    </lineage>
</organism>
<evidence type="ECO:0000313" key="2">
    <source>
        <dbReference type="EMBL" id="GHP08787.1"/>
    </source>
</evidence>
<feature type="compositionally biased region" description="Low complexity" evidence="1">
    <location>
        <begin position="125"/>
        <end position="137"/>
    </location>
</feature>
<dbReference type="EMBL" id="BNJQ01000022">
    <property type="protein sequence ID" value="GHP08787.1"/>
    <property type="molecule type" value="Genomic_DNA"/>
</dbReference>
<name>A0A830HV34_9CHLO</name>
<sequence>MSAAFDGEGEGEATVGATLDDDVAPLHDSSLLMEARAYYTGLTGCRSLEDDFVASQTGAGGGGVGGGGVVVASAKPPRWASSRLPRLQRVPYVPPARRTNEPRKTNSARPAATKPTSPPRPPRSATPRAGGASSVSPPRRRVSDGSTYSVKYFGEAQGGQLGVLSRTRRMASAIPNKALTDGSAIPSSTLATVVSQPLAGGDQEEPVDMEKREAELMQSLIDHSSERTWVAHGFLFSQPLRSNARLRSSEAATPKTSGIPAYRGTSAPPTRARARSHAKQRPAIKPPPRGTVAKSKFRESGPYIFGSIAGWKIAPNFQCARTYGPALDGRNPSGKPLHATVTGETSVGFL</sequence>
<feature type="compositionally biased region" description="Basic residues" evidence="1">
    <location>
        <begin position="272"/>
        <end position="282"/>
    </location>
</feature>
<feature type="region of interest" description="Disordered" evidence="1">
    <location>
        <begin position="1"/>
        <end position="20"/>
    </location>
</feature>
<reference evidence="2" key="1">
    <citation type="submission" date="2020-10" db="EMBL/GenBank/DDBJ databases">
        <title>Unveiling of a novel bifunctional photoreceptor, Dualchrome1, isolated from a cosmopolitan green alga.</title>
        <authorList>
            <person name="Suzuki S."/>
            <person name="Kawachi M."/>
        </authorList>
    </citation>
    <scope>NUCLEOTIDE SEQUENCE</scope>
    <source>
        <strain evidence="2">NIES 2893</strain>
    </source>
</reference>
<keyword evidence="3" id="KW-1185">Reference proteome</keyword>
<proteinExistence type="predicted"/>
<gene>
    <name evidence="2" type="ORF">PPROV_000752400</name>
</gene>
<feature type="region of interest" description="Disordered" evidence="1">
    <location>
        <begin position="80"/>
        <end position="144"/>
    </location>
</feature>
<feature type="region of interest" description="Disordered" evidence="1">
    <location>
        <begin position="331"/>
        <end position="350"/>
    </location>
</feature>
<evidence type="ECO:0000313" key="3">
    <source>
        <dbReference type="Proteomes" id="UP000660262"/>
    </source>
</evidence>
<protein>
    <submittedName>
        <fullName evidence="2">Uncharacterized protein</fullName>
    </submittedName>
</protein>